<evidence type="ECO:0000313" key="2">
    <source>
        <dbReference type="EnsemblProtists" id="EOD41208"/>
    </source>
</evidence>
<accession>A0A0D3KZM3</accession>
<proteinExistence type="predicted"/>
<feature type="compositionally biased region" description="Polar residues" evidence="1">
    <location>
        <begin position="1"/>
        <end position="15"/>
    </location>
</feature>
<dbReference type="Proteomes" id="UP000013827">
    <property type="component" value="Unassembled WGS sequence"/>
</dbReference>
<dbReference type="GeneID" id="17286478"/>
<dbReference type="AlphaFoldDB" id="A0A0D3KZM3"/>
<dbReference type="EnsemblProtists" id="EOD41208">
    <property type="protein sequence ID" value="EOD41208"/>
    <property type="gene ID" value="EMIHUDRAFT_351225"/>
</dbReference>
<evidence type="ECO:0000313" key="3">
    <source>
        <dbReference type="Proteomes" id="UP000013827"/>
    </source>
</evidence>
<sequence length="64" mass="7113">MGPRITVTSARTATASLVERRGEGVDRRAAHQESSSAVGHGMCIARLAERRVEPLRQSRRQSRR</sequence>
<reference evidence="2" key="2">
    <citation type="submission" date="2024-10" db="UniProtKB">
        <authorList>
            <consortium name="EnsemblProtists"/>
        </authorList>
    </citation>
    <scope>IDENTIFICATION</scope>
</reference>
<name>A0A0D3KZM3_EMIH1</name>
<dbReference type="PaxDb" id="2903-EOD41208"/>
<protein>
    <submittedName>
        <fullName evidence="2">Uncharacterized protein</fullName>
    </submittedName>
</protein>
<keyword evidence="3" id="KW-1185">Reference proteome</keyword>
<dbReference type="HOGENOM" id="CLU_2872328_0_0_1"/>
<evidence type="ECO:0000256" key="1">
    <source>
        <dbReference type="SAM" id="MobiDB-lite"/>
    </source>
</evidence>
<dbReference type="RefSeq" id="XP_005793637.1">
    <property type="nucleotide sequence ID" value="XM_005793580.1"/>
</dbReference>
<organism evidence="2 3">
    <name type="scientific">Emiliania huxleyi (strain CCMP1516)</name>
    <dbReference type="NCBI Taxonomy" id="280463"/>
    <lineage>
        <taxon>Eukaryota</taxon>
        <taxon>Haptista</taxon>
        <taxon>Haptophyta</taxon>
        <taxon>Prymnesiophyceae</taxon>
        <taxon>Isochrysidales</taxon>
        <taxon>Noelaerhabdaceae</taxon>
        <taxon>Emiliania</taxon>
    </lineage>
</organism>
<reference evidence="3" key="1">
    <citation type="journal article" date="2013" name="Nature">
        <title>Pan genome of the phytoplankton Emiliania underpins its global distribution.</title>
        <authorList>
            <person name="Read B.A."/>
            <person name="Kegel J."/>
            <person name="Klute M.J."/>
            <person name="Kuo A."/>
            <person name="Lefebvre S.C."/>
            <person name="Maumus F."/>
            <person name="Mayer C."/>
            <person name="Miller J."/>
            <person name="Monier A."/>
            <person name="Salamov A."/>
            <person name="Young J."/>
            <person name="Aguilar M."/>
            <person name="Claverie J.M."/>
            <person name="Frickenhaus S."/>
            <person name="Gonzalez K."/>
            <person name="Herman E.K."/>
            <person name="Lin Y.C."/>
            <person name="Napier J."/>
            <person name="Ogata H."/>
            <person name="Sarno A.F."/>
            <person name="Shmutz J."/>
            <person name="Schroeder D."/>
            <person name="de Vargas C."/>
            <person name="Verret F."/>
            <person name="von Dassow P."/>
            <person name="Valentin K."/>
            <person name="Van de Peer Y."/>
            <person name="Wheeler G."/>
            <person name="Dacks J.B."/>
            <person name="Delwiche C.F."/>
            <person name="Dyhrman S.T."/>
            <person name="Glockner G."/>
            <person name="John U."/>
            <person name="Richards T."/>
            <person name="Worden A.Z."/>
            <person name="Zhang X."/>
            <person name="Grigoriev I.V."/>
            <person name="Allen A.E."/>
            <person name="Bidle K."/>
            <person name="Borodovsky M."/>
            <person name="Bowler C."/>
            <person name="Brownlee C."/>
            <person name="Cock J.M."/>
            <person name="Elias M."/>
            <person name="Gladyshev V.N."/>
            <person name="Groth M."/>
            <person name="Guda C."/>
            <person name="Hadaegh A."/>
            <person name="Iglesias-Rodriguez M.D."/>
            <person name="Jenkins J."/>
            <person name="Jones B.M."/>
            <person name="Lawson T."/>
            <person name="Leese F."/>
            <person name="Lindquist E."/>
            <person name="Lobanov A."/>
            <person name="Lomsadze A."/>
            <person name="Malik S.B."/>
            <person name="Marsh M.E."/>
            <person name="Mackinder L."/>
            <person name="Mock T."/>
            <person name="Mueller-Roeber B."/>
            <person name="Pagarete A."/>
            <person name="Parker M."/>
            <person name="Probert I."/>
            <person name="Quesneville H."/>
            <person name="Raines C."/>
            <person name="Rensing S.A."/>
            <person name="Riano-Pachon D.M."/>
            <person name="Richier S."/>
            <person name="Rokitta S."/>
            <person name="Shiraiwa Y."/>
            <person name="Soanes D.M."/>
            <person name="van der Giezen M."/>
            <person name="Wahlund T.M."/>
            <person name="Williams B."/>
            <person name="Wilson W."/>
            <person name="Wolfe G."/>
            <person name="Wurch L.L."/>
        </authorList>
    </citation>
    <scope>NUCLEOTIDE SEQUENCE</scope>
</reference>
<feature type="region of interest" description="Disordered" evidence="1">
    <location>
        <begin position="1"/>
        <end position="42"/>
    </location>
</feature>
<feature type="compositionally biased region" description="Basic and acidic residues" evidence="1">
    <location>
        <begin position="18"/>
        <end position="31"/>
    </location>
</feature>
<dbReference type="KEGG" id="ehx:EMIHUDRAFT_351225"/>